<proteinExistence type="inferred from homology"/>
<organism evidence="4">
    <name type="scientific">uncultured marine bacterium MedDCM-OCT-S04-C40</name>
    <dbReference type="NCBI Taxonomy" id="743056"/>
    <lineage>
        <taxon>Bacteria</taxon>
        <taxon>environmental samples</taxon>
    </lineage>
</organism>
<dbReference type="Pfam" id="PF00005">
    <property type="entry name" value="ABC_tran"/>
    <property type="match status" value="1"/>
</dbReference>
<dbReference type="GO" id="GO:0016887">
    <property type="term" value="F:ATP hydrolysis activity"/>
    <property type="evidence" value="ECO:0007669"/>
    <property type="project" value="InterPro"/>
</dbReference>
<dbReference type="AlphaFoldDB" id="D6PD16"/>
<reference evidence="4" key="1">
    <citation type="journal article" date="2010" name="ISME J.">
        <title>Metagenome of the Mediterranean deep chlorophyll maximum studied by direct and fosmid library 454 pyrosequencing.</title>
        <authorList>
            <person name="Ghai R."/>
            <person name="Martin-Cuadrado A.B."/>
            <person name="Molto A.G."/>
            <person name="Heredia I.G."/>
            <person name="Cabrera R."/>
            <person name="Martin J."/>
            <person name="Verdu M."/>
            <person name="Deschamps P."/>
            <person name="Moreira D."/>
            <person name="Lopez-Garcia P."/>
            <person name="Mira A."/>
            <person name="Rodriguez-Valera F."/>
        </authorList>
    </citation>
    <scope>NUCLEOTIDE SEQUENCE</scope>
</reference>
<feature type="domain" description="ABC transporter" evidence="3">
    <location>
        <begin position="7"/>
        <end position="82"/>
    </location>
</feature>
<dbReference type="Gene3D" id="3.40.50.300">
    <property type="entry name" value="P-loop containing nucleotide triphosphate hydrolases"/>
    <property type="match status" value="1"/>
</dbReference>
<dbReference type="InterPro" id="IPR027417">
    <property type="entry name" value="P-loop_NTPase"/>
</dbReference>
<dbReference type="GO" id="GO:0005524">
    <property type="term" value="F:ATP binding"/>
    <property type="evidence" value="ECO:0007669"/>
    <property type="project" value="InterPro"/>
</dbReference>
<evidence type="ECO:0000259" key="3">
    <source>
        <dbReference type="Pfam" id="PF00005"/>
    </source>
</evidence>
<name>D6PD16_9BACT</name>
<dbReference type="PANTHER" id="PTHR43335:SF4">
    <property type="entry name" value="ABC TRANSPORTER, ATP-BINDING PROTEIN"/>
    <property type="match status" value="1"/>
</dbReference>
<accession>D6PD16</accession>
<protein>
    <submittedName>
        <fullName evidence="4">ABC transporter related protein</fullName>
    </submittedName>
</protein>
<dbReference type="EMBL" id="GU942989">
    <property type="protein sequence ID" value="ADD93617.1"/>
    <property type="molecule type" value="Genomic_DNA"/>
</dbReference>
<keyword evidence="2" id="KW-0813">Transport</keyword>
<dbReference type="SUPFAM" id="SSF52540">
    <property type="entry name" value="P-loop containing nucleoside triphosphate hydrolases"/>
    <property type="match status" value="1"/>
</dbReference>
<dbReference type="InterPro" id="IPR003439">
    <property type="entry name" value="ABC_transporter-like_ATP-bd"/>
</dbReference>
<evidence type="ECO:0000256" key="1">
    <source>
        <dbReference type="ARBA" id="ARBA00005417"/>
    </source>
</evidence>
<dbReference type="PANTHER" id="PTHR43335">
    <property type="entry name" value="ABC TRANSPORTER, ATP-BINDING PROTEIN"/>
    <property type="match status" value="1"/>
</dbReference>
<sequence>MAENNPLHEDMRVREYLKFRARLKGLDKPTSRERVEDVIAQFDLAQVHGRMIGELSKGFRQRVGLADALVHEPELLILDEPTIGLDPHQIRTVRQHIKELGKKHTVLISSHILPEVEVTCSRLLIFHEGTVVANDTPRGLEQSLGGRHRITVELQAPQEALHEAWEEMAEIEHHRVLPAEGDFSRCALTPRDGEDLRPRVSALARARGWPLRELTRERHTLEDIFVHITREDED</sequence>
<evidence type="ECO:0000256" key="2">
    <source>
        <dbReference type="ARBA" id="ARBA00022448"/>
    </source>
</evidence>
<comment type="similarity">
    <text evidence="1">Belongs to the ABC transporter superfamily.</text>
</comment>
<evidence type="ECO:0000313" key="4">
    <source>
        <dbReference type="EMBL" id="ADD93617.1"/>
    </source>
</evidence>